<keyword evidence="3" id="KW-1185">Reference proteome</keyword>
<reference evidence="2 3" key="1">
    <citation type="submission" date="2024-06" db="EMBL/GenBank/DDBJ databases">
        <title>Sorghum-associated microbial communities from plants grown in Nebraska, USA.</title>
        <authorList>
            <person name="Schachtman D."/>
        </authorList>
    </citation>
    <scope>NUCLEOTIDE SEQUENCE [LARGE SCALE GENOMIC DNA]</scope>
    <source>
        <strain evidence="2 3">3207</strain>
    </source>
</reference>
<evidence type="ECO:0000313" key="2">
    <source>
        <dbReference type="EMBL" id="MET4634720.1"/>
    </source>
</evidence>
<proteinExistence type="predicted"/>
<feature type="transmembrane region" description="Helical" evidence="1">
    <location>
        <begin position="34"/>
        <end position="55"/>
    </location>
</feature>
<dbReference type="RefSeq" id="WP_354551747.1">
    <property type="nucleotide sequence ID" value="NZ_JBEPSM010000002.1"/>
</dbReference>
<keyword evidence="1" id="KW-0472">Membrane</keyword>
<gene>
    <name evidence="2" type="ORF">ABIE08_002666</name>
</gene>
<comment type="caution">
    <text evidence="2">The sequence shown here is derived from an EMBL/GenBank/DDBJ whole genome shotgun (WGS) entry which is preliminary data.</text>
</comment>
<protein>
    <submittedName>
        <fullName evidence="2">Uncharacterized protein</fullName>
    </submittedName>
</protein>
<accession>A0ABV2R221</accession>
<dbReference type="Proteomes" id="UP001549321">
    <property type="component" value="Unassembled WGS sequence"/>
</dbReference>
<dbReference type="EMBL" id="JBEPSM010000002">
    <property type="protein sequence ID" value="MET4634720.1"/>
    <property type="molecule type" value="Genomic_DNA"/>
</dbReference>
<evidence type="ECO:0000313" key="3">
    <source>
        <dbReference type="Proteomes" id="UP001549321"/>
    </source>
</evidence>
<evidence type="ECO:0000256" key="1">
    <source>
        <dbReference type="SAM" id="Phobius"/>
    </source>
</evidence>
<name>A0ABV2R221_9HYPH</name>
<keyword evidence="1" id="KW-1133">Transmembrane helix</keyword>
<keyword evidence="1" id="KW-0812">Transmembrane</keyword>
<organism evidence="2 3">
    <name type="scientific">Kaistia defluvii</name>
    <dbReference type="NCBI Taxonomy" id="410841"/>
    <lineage>
        <taxon>Bacteria</taxon>
        <taxon>Pseudomonadati</taxon>
        <taxon>Pseudomonadota</taxon>
        <taxon>Alphaproteobacteria</taxon>
        <taxon>Hyphomicrobiales</taxon>
        <taxon>Kaistiaceae</taxon>
        <taxon>Kaistia</taxon>
    </lineage>
</organism>
<sequence>MSYRSWLASPHLALSLQSPRAGLARGKRRAPRASSLILGLTVAMFVLALVVDLFIRWIAAT</sequence>